<dbReference type="EMBL" id="VMGI01000001">
    <property type="protein sequence ID" value="TSC94191.1"/>
    <property type="molecule type" value="Genomic_DNA"/>
</dbReference>
<keyword evidence="3 5" id="KW-1133">Transmembrane helix</keyword>
<reference evidence="6 7" key="1">
    <citation type="submission" date="2017-07" db="EMBL/GenBank/DDBJ databases">
        <title>Mechanisms for carbon and nitrogen cycling indicate functional differentiation within the Candidate Phyla Radiation.</title>
        <authorList>
            <person name="Danczak R.E."/>
            <person name="Johnston M.D."/>
            <person name="Kenah C."/>
            <person name="Slattery M."/>
            <person name="Wrighton K.C."/>
            <person name="Wilkins M.J."/>
        </authorList>
    </citation>
    <scope>NUCLEOTIDE SEQUENCE [LARGE SCALE GENOMIC DNA]</scope>
    <source>
        <strain evidence="6">Licking1014_85</strain>
    </source>
</reference>
<dbReference type="Pfam" id="PF02535">
    <property type="entry name" value="Zip"/>
    <property type="match status" value="2"/>
</dbReference>
<dbReference type="PANTHER" id="PTHR16950:SF16">
    <property type="entry name" value="ZINC TRANSPORTER ZIP13"/>
    <property type="match status" value="1"/>
</dbReference>
<feature type="transmembrane region" description="Helical" evidence="5">
    <location>
        <begin position="6"/>
        <end position="29"/>
    </location>
</feature>
<dbReference type="Proteomes" id="UP000315589">
    <property type="component" value="Unassembled WGS sequence"/>
</dbReference>
<organism evidence="6 7">
    <name type="scientific">Candidatus Berkelbacteria bacterium Licking1014_85</name>
    <dbReference type="NCBI Taxonomy" id="2017148"/>
    <lineage>
        <taxon>Bacteria</taxon>
        <taxon>Candidatus Berkelbacteria</taxon>
    </lineage>
</organism>
<sequence>MNSVWFNSIFASFLVSLISLVGITVLLLRQNFLTKILLILVSFSAGALLGDVFFHIFPEIYGGFEASSIGIAIVSGILGFFVLEKILHWRHCHIPASKNHHHPLATINLVSDGVHNFIDGLIISAGFLVSFPVGLATVIAVIFHEIPQEIGDFSVLIYAGIKPKIALFYNFLSAILAIVGALVGLILQEKFFSLTNPLLAFAAGGFLYLACSDLIPELKKETSLKKSSLQLLFIIIGILLMYSLKFIEN</sequence>
<evidence type="ECO:0000256" key="2">
    <source>
        <dbReference type="ARBA" id="ARBA00022692"/>
    </source>
</evidence>
<evidence type="ECO:0000256" key="1">
    <source>
        <dbReference type="ARBA" id="ARBA00004141"/>
    </source>
</evidence>
<evidence type="ECO:0000256" key="3">
    <source>
        <dbReference type="ARBA" id="ARBA00022989"/>
    </source>
</evidence>
<dbReference type="InterPro" id="IPR003689">
    <property type="entry name" value="ZIP"/>
</dbReference>
<comment type="subcellular location">
    <subcellularLocation>
        <location evidence="1">Membrane</location>
        <topology evidence="1">Multi-pass membrane protein</topology>
    </subcellularLocation>
</comment>
<feature type="transmembrane region" description="Helical" evidence="5">
    <location>
        <begin position="227"/>
        <end position="247"/>
    </location>
</feature>
<gene>
    <name evidence="6" type="ORF">CEN91_12</name>
</gene>
<feature type="transmembrane region" description="Helical" evidence="5">
    <location>
        <begin position="166"/>
        <end position="186"/>
    </location>
</feature>
<dbReference type="GO" id="GO:0016020">
    <property type="term" value="C:membrane"/>
    <property type="evidence" value="ECO:0007669"/>
    <property type="project" value="UniProtKB-SubCell"/>
</dbReference>
<feature type="transmembrane region" description="Helical" evidence="5">
    <location>
        <begin position="121"/>
        <end position="146"/>
    </location>
</feature>
<evidence type="ECO:0000256" key="5">
    <source>
        <dbReference type="SAM" id="Phobius"/>
    </source>
</evidence>
<evidence type="ECO:0000256" key="4">
    <source>
        <dbReference type="ARBA" id="ARBA00023136"/>
    </source>
</evidence>
<feature type="transmembrane region" description="Helical" evidence="5">
    <location>
        <begin position="36"/>
        <end position="57"/>
    </location>
</feature>
<evidence type="ECO:0000313" key="6">
    <source>
        <dbReference type="EMBL" id="TSC94191.1"/>
    </source>
</evidence>
<evidence type="ECO:0000313" key="7">
    <source>
        <dbReference type="Proteomes" id="UP000315589"/>
    </source>
</evidence>
<proteinExistence type="predicted"/>
<dbReference type="GO" id="GO:0006882">
    <property type="term" value="P:intracellular zinc ion homeostasis"/>
    <property type="evidence" value="ECO:0007669"/>
    <property type="project" value="TreeGrafter"/>
</dbReference>
<comment type="caution">
    <text evidence="6">The sequence shown here is derived from an EMBL/GenBank/DDBJ whole genome shotgun (WGS) entry which is preliminary data.</text>
</comment>
<keyword evidence="4 5" id="KW-0472">Membrane</keyword>
<dbReference type="AlphaFoldDB" id="A0A554LMT5"/>
<feature type="transmembrane region" description="Helical" evidence="5">
    <location>
        <begin position="63"/>
        <end position="83"/>
    </location>
</feature>
<accession>A0A554LMT5</accession>
<protein>
    <submittedName>
        <fullName evidence="6">Zinc/iron permease</fullName>
    </submittedName>
</protein>
<dbReference type="GO" id="GO:0005385">
    <property type="term" value="F:zinc ion transmembrane transporter activity"/>
    <property type="evidence" value="ECO:0007669"/>
    <property type="project" value="TreeGrafter"/>
</dbReference>
<dbReference type="PANTHER" id="PTHR16950">
    <property type="entry name" value="ZINC TRANSPORTER SLC39A7 HISTIDINE-RICH MEMBRANE PROTEIN KE4"/>
    <property type="match status" value="1"/>
</dbReference>
<feature type="transmembrane region" description="Helical" evidence="5">
    <location>
        <begin position="198"/>
        <end position="215"/>
    </location>
</feature>
<name>A0A554LMT5_9BACT</name>
<keyword evidence="2 5" id="KW-0812">Transmembrane</keyword>